<dbReference type="InterPro" id="IPR038109">
    <property type="entry name" value="DNA_bind_recomb_sf"/>
</dbReference>
<proteinExistence type="predicted"/>
<dbReference type="PROSITE" id="PS51737">
    <property type="entry name" value="RECOMBINASE_DNA_BIND"/>
    <property type="match status" value="1"/>
</dbReference>
<evidence type="ECO:0000313" key="3">
    <source>
        <dbReference type="EMBL" id="MEQ2511885.1"/>
    </source>
</evidence>
<evidence type="ECO:0000259" key="1">
    <source>
        <dbReference type="PROSITE" id="PS51736"/>
    </source>
</evidence>
<dbReference type="Gene3D" id="3.90.1750.20">
    <property type="entry name" value="Putative Large Serine Recombinase, Chain B, Domain 2"/>
    <property type="match status" value="1"/>
</dbReference>
<dbReference type="Proteomes" id="UP001491552">
    <property type="component" value="Unassembled WGS sequence"/>
</dbReference>
<dbReference type="InterPro" id="IPR050639">
    <property type="entry name" value="SSR_resolvase"/>
</dbReference>
<evidence type="ECO:0000259" key="2">
    <source>
        <dbReference type="PROSITE" id="PS51737"/>
    </source>
</evidence>
<dbReference type="Pfam" id="PF07508">
    <property type="entry name" value="Recombinase"/>
    <property type="match status" value="1"/>
</dbReference>
<organism evidence="3 4">
    <name type="scientific">Faecousia intestinalis</name>
    <dbReference type="NCBI Taxonomy" id="3133167"/>
    <lineage>
        <taxon>Bacteria</taxon>
        <taxon>Bacillati</taxon>
        <taxon>Bacillota</taxon>
        <taxon>Clostridia</taxon>
        <taxon>Eubacteriales</taxon>
        <taxon>Oscillospiraceae</taxon>
        <taxon>Faecousia</taxon>
    </lineage>
</organism>
<sequence>MLPLHEQGIAIYSRKSRFTGKGESVGNQIELCRQYLRAHEPDAPEPEIFEDDGFSGGDLNRPAFRRMMRAAEAGRFRMLIVYRLDRISRSIGDFTALIERLAQLNVAFVSIREQFDTSTPMGRAMMYIASVFSQLERETIAERIRDNLRELAKTGRWLGGITPTGFSSEAVQAVTVDGRTKRACRLRLVPEEAETVKAMYSLFARLGSLTAVVKGLQEHGLTTKNGNAFTRHAVRDILHNPVYARADADMLAWLRAAGTELSAAQEEFDGRHGVLAYHRTDQSRGRTAVALPPEAWIVAVGQHPGLIPGSQWAAVQERLRRTDCRTPRTEHETPALLAGLLQCRCGRPMYAKYRRAADGERFSYVCRAKSTGGREQCSCPNVPGTAADAAVRAMLCALPEDHAALAAALWGLRRGLPESSPAPPDRVPLVLRDCLDTIRRTQRVLEALTEQLRWDGETLCVTLRRVDCK</sequence>
<dbReference type="PANTHER" id="PTHR30461">
    <property type="entry name" value="DNA-INVERTASE FROM LAMBDOID PROPHAGE"/>
    <property type="match status" value="1"/>
</dbReference>
<dbReference type="InterPro" id="IPR036162">
    <property type="entry name" value="Resolvase-like_N_sf"/>
</dbReference>
<dbReference type="Gene3D" id="3.40.50.1390">
    <property type="entry name" value="Resolvase, N-terminal catalytic domain"/>
    <property type="match status" value="1"/>
</dbReference>
<dbReference type="PROSITE" id="PS51736">
    <property type="entry name" value="RECOMBINASES_3"/>
    <property type="match status" value="1"/>
</dbReference>
<keyword evidence="4" id="KW-1185">Reference proteome</keyword>
<gene>
    <name evidence="3" type="ORF">WMO66_11630</name>
</gene>
<evidence type="ECO:0000313" key="4">
    <source>
        <dbReference type="Proteomes" id="UP001491552"/>
    </source>
</evidence>
<feature type="domain" description="Recombinase" evidence="2">
    <location>
        <begin position="163"/>
        <end position="325"/>
    </location>
</feature>
<name>A0ABV1G900_9FIRM</name>
<accession>A0ABV1G900</accession>
<dbReference type="PANTHER" id="PTHR30461:SF23">
    <property type="entry name" value="DNA RECOMBINASE-RELATED"/>
    <property type="match status" value="1"/>
</dbReference>
<feature type="domain" description="Resolvase/invertase-type recombinase catalytic" evidence="1">
    <location>
        <begin position="8"/>
        <end position="155"/>
    </location>
</feature>
<comment type="caution">
    <text evidence="3">The sequence shown here is derived from an EMBL/GenBank/DDBJ whole genome shotgun (WGS) entry which is preliminary data.</text>
</comment>
<dbReference type="Pfam" id="PF00239">
    <property type="entry name" value="Resolvase"/>
    <property type="match status" value="1"/>
</dbReference>
<dbReference type="CDD" id="cd03768">
    <property type="entry name" value="SR_ResInv"/>
    <property type="match status" value="1"/>
</dbReference>
<dbReference type="InterPro" id="IPR006119">
    <property type="entry name" value="Resolv_N"/>
</dbReference>
<reference evidence="3 4" key="1">
    <citation type="submission" date="2024-03" db="EMBL/GenBank/DDBJ databases">
        <title>Human intestinal bacterial collection.</title>
        <authorList>
            <person name="Pauvert C."/>
            <person name="Hitch T.C.A."/>
            <person name="Clavel T."/>
        </authorList>
    </citation>
    <scope>NUCLEOTIDE SEQUENCE [LARGE SCALE GENOMIC DNA]</scope>
    <source>
        <strain evidence="3 4">CLA-AA-H192</strain>
    </source>
</reference>
<dbReference type="InterPro" id="IPR025827">
    <property type="entry name" value="Zn_ribbon_recom_dom"/>
</dbReference>
<dbReference type="EMBL" id="JBBMFF010000248">
    <property type="protein sequence ID" value="MEQ2511885.1"/>
    <property type="molecule type" value="Genomic_DNA"/>
</dbReference>
<dbReference type="SMART" id="SM00857">
    <property type="entry name" value="Resolvase"/>
    <property type="match status" value="1"/>
</dbReference>
<dbReference type="SUPFAM" id="SSF53041">
    <property type="entry name" value="Resolvase-like"/>
    <property type="match status" value="1"/>
</dbReference>
<protein>
    <submittedName>
        <fullName evidence="3">Recombinase family protein</fullName>
    </submittedName>
</protein>
<dbReference type="Pfam" id="PF13408">
    <property type="entry name" value="Zn_ribbon_recom"/>
    <property type="match status" value="1"/>
</dbReference>
<dbReference type="InterPro" id="IPR011109">
    <property type="entry name" value="DNA_bind_recombinase_dom"/>
</dbReference>